<dbReference type="AlphaFoldDB" id="A0A822ZJI9"/>
<accession>A0A822ZJI9</accession>
<name>A0A822ZJI9_NELNU</name>
<sequence>MIVADLMFPNPKRWDERKIRLIFSQTDAKAILAIPLGQSSTEDKLMWGFSKSRESSVKSFYHLAQGINSGNHPPIFTDGFIDS</sequence>
<dbReference type="Proteomes" id="UP000607653">
    <property type="component" value="Unassembled WGS sequence"/>
</dbReference>
<gene>
    <name evidence="1" type="ORF">HUJ06_001386</name>
</gene>
<organism evidence="1 2">
    <name type="scientific">Nelumbo nucifera</name>
    <name type="common">Sacred lotus</name>
    <dbReference type="NCBI Taxonomy" id="4432"/>
    <lineage>
        <taxon>Eukaryota</taxon>
        <taxon>Viridiplantae</taxon>
        <taxon>Streptophyta</taxon>
        <taxon>Embryophyta</taxon>
        <taxon>Tracheophyta</taxon>
        <taxon>Spermatophyta</taxon>
        <taxon>Magnoliopsida</taxon>
        <taxon>Proteales</taxon>
        <taxon>Nelumbonaceae</taxon>
        <taxon>Nelumbo</taxon>
    </lineage>
</organism>
<evidence type="ECO:0000313" key="2">
    <source>
        <dbReference type="Proteomes" id="UP000607653"/>
    </source>
</evidence>
<reference evidence="1 2" key="1">
    <citation type="journal article" date="2020" name="Mol. Biol. Evol.">
        <title>Distinct Expression and Methylation Patterns for Genes with Different Fates following a Single Whole-Genome Duplication in Flowering Plants.</title>
        <authorList>
            <person name="Shi T."/>
            <person name="Rahmani R.S."/>
            <person name="Gugger P.F."/>
            <person name="Wang M."/>
            <person name="Li H."/>
            <person name="Zhang Y."/>
            <person name="Li Z."/>
            <person name="Wang Q."/>
            <person name="Van de Peer Y."/>
            <person name="Marchal K."/>
            <person name="Chen J."/>
        </authorList>
    </citation>
    <scope>NUCLEOTIDE SEQUENCE [LARGE SCALE GENOMIC DNA]</scope>
    <source>
        <tissue evidence="1">Leaf</tissue>
    </source>
</reference>
<keyword evidence="2" id="KW-1185">Reference proteome</keyword>
<dbReference type="EMBL" id="DUZY01000006">
    <property type="protein sequence ID" value="DAD43156.1"/>
    <property type="molecule type" value="Genomic_DNA"/>
</dbReference>
<evidence type="ECO:0000313" key="1">
    <source>
        <dbReference type="EMBL" id="DAD43156.1"/>
    </source>
</evidence>
<proteinExistence type="predicted"/>
<protein>
    <submittedName>
        <fullName evidence="1">Uncharacterized protein</fullName>
    </submittedName>
</protein>
<comment type="caution">
    <text evidence="1">The sequence shown here is derived from an EMBL/GenBank/DDBJ whole genome shotgun (WGS) entry which is preliminary data.</text>
</comment>